<reference evidence="1 2" key="1">
    <citation type="submission" date="2017-04" db="EMBL/GenBank/DDBJ databases">
        <authorList>
            <person name="Varghese N."/>
            <person name="Submissions S."/>
        </authorList>
    </citation>
    <scope>NUCLEOTIDE SEQUENCE [LARGE SCALE GENOMIC DNA]</scope>
    <source>
        <strain evidence="1 2">J12</strain>
    </source>
</reference>
<protein>
    <submittedName>
        <fullName evidence="1">Galactose mutarotase</fullName>
    </submittedName>
</protein>
<dbReference type="InterPro" id="IPR008183">
    <property type="entry name" value="Aldose_1/G6P_1-epimerase"/>
</dbReference>
<organism evidence="1 2">
    <name type="scientific">Paenibacillus barengoltzii J12</name>
    <dbReference type="NCBI Taxonomy" id="935846"/>
    <lineage>
        <taxon>Bacteria</taxon>
        <taxon>Bacillati</taxon>
        <taxon>Bacillota</taxon>
        <taxon>Bacilli</taxon>
        <taxon>Bacillales</taxon>
        <taxon>Paenibacillaceae</taxon>
        <taxon>Paenibacillus</taxon>
    </lineage>
</organism>
<comment type="caution">
    <text evidence="1">The sequence shown here is derived from an EMBL/GenBank/DDBJ whole genome shotgun (WGS) entry which is preliminary data.</text>
</comment>
<dbReference type="Pfam" id="PF01263">
    <property type="entry name" value="Aldose_epim"/>
    <property type="match status" value="1"/>
</dbReference>
<dbReference type="Proteomes" id="UP000192939">
    <property type="component" value="Unassembled WGS sequence"/>
</dbReference>
<name>A0ABY1LUY0_9BACL</name>
<dbReference type="RefSeq" id="WP_085169542.1">
    <property type="nucleotide sequence ID" value="NZ_FXAE01000008.1"/>
</dbReference>
<evidence type="ECO:0000313" key="2">
    <source>
        <dbReference type="Proteomes" id="UP000192939"/>
    </source>
</evidence>
<dbReference type="Gene3D" id="2.70.98.10">
    <property type="match status" value="1"/>
</dbReference>
<dbReference type="InterPro" id="IPR011013">
    <property type="entry name" value="Gal_mutarotase_sf_dom"/>
</dbReference>
<keyword evidence="2" id="KW-1185">Reference proteome</keyword>
<dbReference type="SUPFAM" id="SSF74650">
    <property type="entry name" value="Galactose mutarotase-like"/>
    <property type="match status" value="1"/>
</dbReference>
<dbReference type="EMBL" id="FXAE01000008">
    <property type="protein sequence ID" value="SMF09626.1"/>
    <property type="molecule type" value="Genomic_DNA"/>
</dbReference>
<dbReference type="InterPro" id="IPR014718">
    <property type="entry name" value="GH-type_carb-bd"/>
</dbReference>
<gene>
    <name evidence="1" type="ORF">SAMN02744124_01264</name>
</gene>
<sequence>MNQWRKTEVDGWDAWVGETELIAVTIVPELGGKAVSLQNRKTGREWLWRSDKPLGNEGYGSSFAAGDGSGWDEMFPGINAGAYPLAPWQGRAIPDHGEVWSRAWEHQATSSALSCRIGGVQFPYVLEKRYTFPAADTLHIEYTVTNLSGAPFAFLWAAHPLLQVREGMKLHVPPELTEIEVSYSEEGRLGAFGSKQLWPLASGATGEQVDLSTVESNNGRFAEKYYFTSRLGPGSGYAGISDPATGEALMFRFPADKVPYLAIWANYGGFGGNYHVALEPATGRMDELAHAFRQGEAAVVPARSGYRWYLEAKAVCS</sequence>
<accession>A0ABY1LUY0</accession>
<evidence type="ECO:0000313" key="1">
    <source>
        <dbReference type="EMBL" id="SMF09626.1"/>
    </source>
</evidence>
<proteinExistence type="predicted"/>